<evidence type="ECO:0000259" key="2">
    <source>
        <dbReference type="Pfam" id="PF18821"/>
    </source>
</evidence>
<feature type="compositionally biased region" description="Basic and acidic residues" evidence="1">
    <location>
        <begin position="307"/>
        <end position="348"/>
    </location>
</feature>
<evidence type="ECO:0000313" key="3">
    <source>
        <dbReference type="EMBL" id="PIL42635.1"/>
    </source>
</evidence>
<evidence type="ECO:0000313" key="4">
    <source>
        <dbReference type="Proteomes" id="UP000230390"/>
    </source>
</evidence>
<evidence type="ECO:0000256" key="1">
    <source>
        <dbReference type="SAM" id="MobiDB-lite"/>
    </source>
</evidence>
<feature type="compositionally biased region" description="Basic and acidic residues" evidence="1">
    <location>
        <begin position="132"/>
        <end position="141"/>
    </location>
</feature>
<feature type="domain" description="Large polyvalent protein-associated" evidence="2">
    <location>
        <begin position="187"/>
        <end position="278"/>
    </location>
</feature>
<feature type="region of interest" description="Disordered" evidence="1">
    <location>
        <begin position="1"/>
        <end position="23"/>
    </location>
</feature>
<organism evidence="3 4">
    <name type="scientific">Massilia eurypsychrophila</name>
    <dbReference type="NCBI Taxonomy" id="1485217"/>
    <lineage>
        <taxon>Bacteria</taxon>
        <taxon>Pseudomonadati</taxon>
        <taxon>Pseudomonadota</taxon>
        <taxon>Betaproteobacteria</taxon>
        <taxon>Burkholderiales</taxon>
        <taxon>Oxalobacteraceae</taxon>
        <taxon>Telluria group</taxon>
        <taxon>Massilia</taxon>
    </lineage>
</organism>
<name>A0A2G8T9B2_9BURK</name>
<feature type="compositionally biased region" description="Basic and acidic residues" evidence="1">
    <location>
        <begin position="262"/>
        <end position="286"/>
    </location>
</feature>
<dbReference type="InterPro" id="IPR040677">
    <property type="entry name" value="LPD7"/>
</dbReference>
<comment type="caution">
    <text evidence="3">The sequence shown here is derived from an EMBL/GenBank/DDBJ whole genome shotgun (WGS) entry which is preliminary data.</text>
</comment>
<reference evidence="3 4" key="1">
    <citation type="submission" date="2017-10" db="EMBL/GenBank/DDBJ databases">
        <title>Massilia psychrophilum sp. nov., a novel purple-pigmented bacterium isolated from Tianshan glacier, Xinjiang Municipality, China.</title>
        <authorList>
            <person name="Wang H."/>
        </authorList>
    </citation>
    <scope>NUCLEOTIDE SEQUENCE [LARGE SCALE GENOMIC DNA]</scope>
    <source>
        <strain evidence="3 4">JCM 30074</strain>
    </source>
</reference>
<dbReference type="Proteomes" id="UP000230390">
    <property type="component" value="Unassembled WGS sequence"/>
</dbReference>
<proteinExistence type="predicted"/>
<dbReference type="Pfam" id="PF18821">
    <property type="entry name" value="LPD7"/>
    <property type="match status" value="1"/>
</dbReference>
<keyword evidence="4" id="KW-1185">Reference proteome</keyword>
<dbReference type="EMBL" id="PDOC01000023">
    <property type="protein sequence ID" value="PIL42635.1"/>
    <property type="molecule type" value="Genomic_DNA"/>
</dbReference>
<feature type="region of interest" description="Disordered" evidence="1">
    <location>
        <begin position="262"/>
        <end position="354"/>
    </location>
</feature>
<protein>
    <recommendedName>
        <fullName evidence="2">Large polyvalent protein-associated domain-containing protein</fullName>
    </recommendedName>
</protein>
<feature type="region of interest" description="Disordered" evidence="1">
    <location>
        <begin position="377"/>
        <end position="412"/>
    </location>
</feature>
<dbReference type="AlphaFoldDB" id="A0A2G8T9B2"/>
<sequence length="412" mass="44857">MNTIEAGSTPERKAPQQPESPTLRVFAKVGNSYELQTETTEYKQAIKEADKLVGKGKDVLVNEKDNPNIVHVKTNRSLDVDVGREIKGSQTQGIPVRGPGEVVLASFYEKLPMDTKAFDERAKALAKAAPEQGREGVKEASKAAADPAGPGNAKEPIKKETPEGVALSGKEPKAVFDKTGYTLPDSVKGEYTVKDGKFHDRDTQSLRFEDHGKKLSTPVEDRKVIADMVEVAKAKNWGTLELKGTDTFKQIAWIEASARGMETKGYKPNERDLEELAKVKQERGIPDKPVSVSGPAKVNEIVLSDRTPSKDAPEPAKARDAAEPAKAKDAEPAKDKQAPPPLSKEDQTKLNVATRVMEKALAKLPDNMRNEAISKMTSMVRDGSLQLPTPKVTERAVERPAPAPAPAMDRSR</sequence>
<feature type="region of interest" description="Disordered" evidence="1">
    <location>
        <begin position="124"/>
        <end position="171"/>
    </location>
</feature>
<gene>
    <name evidence="3" type="ORF">CR105_23170</name>
</gene>
<dbReference type="RefSeq" id="WP_099792665.1">
    <property type="nucleotide sequence ID" value="NZ_JBHLYV010000088.1"/>
</dbReference>
<accession>A0A2G8T9B2</accession>
<dbReference type="OrthoDB" id="7235451at2"/>